<dbReference type="GeneID" id="89971366"/>
<reference evidence="1 2" key="1">
    <citation type="submission" date="2023-08" db="EMBL/GenBank/DDBJ databases">
        <title>Black Yeasts Isolated from many extreme environments.</title>
        <authorList>
            <person name="Coleine C."/>
            <person name="Stajich J.E."/>
            <person name="Selbmann L."/>
        </authorList>
    </citation>
    <scope>NUCLEOTIDE SEQUENCE [LARGE SCALE GENOMIC DNA]</scope>
    <source>
        <strain evidence="1 2">CCFEE 5792</strain>
    </source>
</reference>
<dbReference type="InterPro" id="IPR019410">
    <property type="entry name" value="Methyltransf_16"/>
</dbReference>
<dbReference type="GO" id="GO:0005737">
    <property type="term" value="C:cytoplasm"/>
    <property type="evidence" value="ECO:0007669"/>
    <property type="project" value="TreeGrafter"/>
</dbReference>
<dbReference type="PANTHER" id="PTHR14614:SF130">
    <property type="entry name" value="PROTEIN-LYSINE N-METHYLTRANSFERASE EEF2KMT"/>
    <property type="match status" value="1"/>
</dbReference>
<accession>A0AAV9N866</accession>
<comment type="caution">
    <text evidence="1">The sequence shown here is derived from an EMBL/GenBank/DDBJ whole genome shotgun (WGS) entry which is preliminary data.</text>
</comment>
<sequence>MDIARAELGPLVVKFYRQYMQQINDVTYPSGALLVNPDVQECLYRYFFDASRNKYLPPPKYQARILKHIISEIEKACKDPEEDQVSDLLMEHMGFLAAIPQQDQFEEAQQPHVHSYFPPLPLDQFGVQPILIKEAQNLLSRGNNVGLRTWEAAQHLAWYLMTVRPDLVKGKNVLELGAGTGFLSLLCAGELDARHVLATDGLAHVCESLQVNVDLNKENNTLHGHDAPLVQQLDWTDHQELEQILEDAREKSIQYDLVIGADITYHPEILRPLAELLKTLSELYPGLTILISSTIRNLHTFSQFTDICEKDLGFRITNLVCTIPDGLRYSGFFHSVATEIKIVSLSR</sequence>
<evidence type="ECO:0000313" key="2">
    <source>
        <dbReference type="Proteomes" id="UP001358417"/>
    </source>
</evidence>
<dbReference type="GO" id="GO:0008757">
    <property type="term" value="F:S-adenosylmethionine-dependent methyltransferase activity"/>
    <property type="evidence" value="ECO:0007669"/>
    <property type="project" value="UniProtKB-ARBA"/>
</dbReference>
<dbReference type="AlphaFoldDB" id="A0AAV9N866"/>
<dbReference type="Pfam" id="PF10294">
    <property type="entry name" value="Methyltransf_16"/>
    <property type="match status" value="1"/>
</dbReference>
<gene>
    <name evidence="1" type="ORF">LTR84_003172</name>
</gene>
<dbReference type="SUPFAM" id="SSF53335">
    <property type="entry name" value="S-adenosyl-L-methionine-dependent methyltransferases"/>
    <property type="match status" value="1"/>
</dbReference>
<organism evidence="1 2">
    <name type="scientific">Exophiala bonariae</name>
    <dbReference type="NCBI Taxonomy" id="1690606"/>
    <lineage>
        <taxon>Eukaryota</taxon>
        <taxon>Fungi</taxon>
        <taxon>Dikarya</taxon>
        <taxon>Ascomycota</taxon>
        <taxon>Pezizomycotina</taxon>
        <taxon>Eurotiomycetes</taxon>
        <taxon>Chaetothyriomycetidae</taxon>
        <taxon>Chaetothyriales</taxon>
        <taxon>Herpotrichiellaceae</taxon>
        <taxon>Exophiala</taxon>
    </lineage>
</organism>
<proteinExistence type="predicted"/>
<dbReference type="Proteomes" id="UP001358417">
    <property type="component" value="Unassembled WGS sequence"/>
</dbReference>
<dbReference type="Gene3D" id="3.40.50.150">
    <property type="entry name" value="Vaccinia Virus protein VP39"/>
    <property type="match status" value="1"/>
</dbReference>
<dbReference type="CDD" id="cd02440">
    <property type="entry name" value="AdoMet_MTases"/>
    <property type="match status" value="1"/>
</dbReference>
<dbReference type="RefSeq" id="XP_064705747.1">
    <property type="nucleotide sequence ID" value="XM_064846767.1"/>
</dbReference>
<dbReference type="InterPro" id="IPR029063">
    <property type="entry name" value="SAM-dependent_MTases_sf"/>
</dbReference>
<evidence type="ECO:0000313" key="1">
    <source>
        <dbReference type="EMBL" id="KAK5051520.1"/>
    </source>
</evidence>
<protein>
    <recommendedName>
        <fullName evidence="3">FAM86 N-terminal domain-containing protein</fullName>
    </recommendedName>
</protein>
<name>A0AAV9N866_9EURO</name>
<dbReference type="EMBL" id="JAVRRD010000015">
    <property type="protein sequence ID" value="KAK5051520.1"/>
    <property type="molecule type" value="Genomic_DNA"/>
</dbReference>
<evidence type="ECO:0008006" key="3">
    <source>
        <dbReference type="Google" id="ProtNLM"/>
    </source>
</evidence>
<keyword evidence="2" id="KW-1185">Reference proteome</keyword>
<dbReference type="PANTHER" id="PTHR14614">
    <property type="entry name" value="HEPATOCELLULAR CARCINOMA-ASSOCIATED ANTIGEN"/>
    <property type="match status" value="1"/>
</dbReference>